<dbReference type="InterPro" id="IPR003593">
    <property type="entry name" value="AAA+_ATPase"/>
</dbReference>
<dbReference type="InterPro" id="IPR003439">
    <property type="entry name" value="ABC_transporter-like_ATP-bd"/>
</dbReference>
<dbReference type="Gene3D" id="3.40.50.300">
    <property type="entry name" value="P-loop containing nucleotide triphosphate hydrolases"/>
    <property type="match status" value="1"/>
</dbReference>
<organism evidence="6 7">
    <name type="scientific">Sphingobacterium nematocida</name>
    <dbReference type="NCBI Taxonomy" id="1513896"/>
    <lineage>
        <taxon>Bacteria</taxon>
        <taxon>Pseudomonadati</taxon>
        <taxon>Bacteroidota</taxon>
        <taxon>Sphingobacteriia</taxon>
        <taxon>Sphingobacteriales</taxon>
        <taxon>Sphingobacteriaceae</taxon>
        <taxon>Sphingobacterium</taxon>
    </lineage>
</organism>
<dbReference type="SUPFAM" id="SSF52540">
    <property type="entry name" value="P-loop containing nucleoside triphosphate hydrolases"/>
    <property type="match status" value="1"/>
</dbReference>
<name>A0A1T5FX82_9SPHI</name>
<evidence type="ECO:0000259" key="5">
    <source>
        <dbReference type="PROSITE" id="PS50893"/>
    </source>
</evidence>
<protein>
    <submittedName>
        <fullName evidence="6">ABC-2 type transport system ATP-binding protein</fullName>
    </submittedName>
</protein>
<dbReference type="RefSeq" id="WP_079645236.1">
    <property type="nucleotide sequence ID" value="NZ_FUZF01000019.1"/>
</dbReference>
<dbReference type="CDD" id="cd03230">
    <property type="entry name" value="ABC_DR_subfamily_A"/>
    <property type="match status" value="1"/>
</dbReference>
<evidence type="ECO:0000256" key="4">
    <source>
        <dbReference type="ARBA" id="ARBA00022840"/>
    </source>
</evidence>
<dbReference type="PANTHER" id="PTHR43335:SF4">
    <property type="entry name" value="ABC TRANSPORTER, ATP-BINDING PROTEIN"/>
    <property type="match status" value="1"/>
</dbReference>
<keyword evidence="2" id="KW-0813">Transport</keyword>
<gene>
    <name evidence="6" type="ORF">SAMN05660841_03607</name>
</gene>
<evidence type="ECO:0000256" key="3">
    <source>
        <dbReference type="ARBA" id="ARBA00022741"/>
    </source>
</evidence>
<dbReference type="STRING" id="1513896.SAMN05660841_03607"/>
<reference evidence="7" key="1">
    <citation type="submission" date="2017-02" db="EMBL/GenBank/DDBJ databases">
        <authorList>
            <person name="Varghese N."/>
            <person name="Submissions S."/>
        </authorList>
    </citation>
    <scope>NUCLEOTIDE SEQUENCE [LARGE SCALE GENOMIC DNA]</scope>
    <source>
        <strain evidence="7">DSM 24091</strain>
    </source>
</reference>
<dbReference type="InterPro" id="IPR027417">
    <property type="entry name" value="P-loop_NTPase"/>
</dbReference>
<keyword evidence="4 6" id="KW-0067">ATP-binding</keyword>
<accession>A0A1T5FX82</accession>
<dbReference type="EMBL" id="FUZF01000019">
    <property type="protein sequence ID" value="SKC00803.1"/>
    <property type="molecule type" value="Genomic_DNA"/>
</dbReference>
<evidence type="ECO:0000256" key="1">
    <source>
        <dbReference type="ARBA" id="ARBA00005417"/>
    </source>
</evidence>
<comment type="similarity">
    <text evidence="1">Belongs to the ABC transporter superfamily.</text>
</comment>
<dbReference type="PANTHER" id="PTHR43335">
    <property type="entry name" value="ABC TRANSPORTER, ATP-BINDING PROTEIN"/>
    <property type="match status" value="1"/>
</dbReference>
<dbReference type="AlphaFoldDB" id="A0A1T5FX82"/>
<evidence type="ECO:0000313" key="7">
    <source>
        <dbReference type="Proteomes" id="UP000190150"/>
    </source>
</evidence>
<dbReference type="OrthoDB" id="9785229at2"/>
<evidence type="ECO:0000256" key="2">
    <source>
        <dbReference type="ARBA" id="ARBA00022448"/>
    </source>
</evidence>
<feature type="domain" description="ABC transporter" evidence="5">
    <location>
        <begin position="3"/>
        <end position="230"/>
    </location>
</feature>
<dbReference type="Proteomes" id="UP000190150">
    <property type="component" value="Unassembled WGS sequence"/>
</dbReference>
<keyword evidence="7" id="KW-1185">Reference proteome</keyword>
<evidence type="ECO:0000313" key="6">
    <source>
        <dbReference type="EMBL" id="SKC00803.1"/>
    </source>
</evidence>
<dbReference type="PROSITE" id="PS50893">
    <property type="entry name" value="ABC_TRANSPORTER_2"/>
    <property type="match status" value="1"/>
</dbReference>
<dbReference type="GO" id="GO:0016887">
    <property type="term" value="F:ATP hydrolysis activity"/>
    <property type="evidence" value="ECO:0007669"/>
    <property type="project" value="InterPro"/>
</dbReference>
<dbReference type="GO" id="GO:0005524">
    <property type="term" value="F:ATP binding"/>
    <property type="evidence" value="ECO:0007669"/>
    <property type="project" value="UniProtKB-KW"/>
</dbReference>
<sequence>MSIEVQNLTKTYKQQKALDQISFVTGSNHIIGFLGPNGAGKSTTMKILTGISPFDQGLCMVNGIDIKLDPLTTKRMIGYLPENNPLYLDMYVQEILSFEAQIHKLSNPSKRIKEVIAQTGLKQEQHKKIAQLSKGFKQRVGLALAIIHDPEVLILDEPTTGLDPNQIIEIRTLIQQLSQNKTVFISTHLMQEVEAICEEVIVIHKGQIKDHFLFKDREMKYPNLSMEEIFVKLTHS</sequence>
<proteinExistence type="inferred from homology"/>
<keyword evidence="3" id="KW-0547">Nucleotide-binding</keyword>
<dbReference type="SMART" id="SM00382">
    <property type="entry name" value="AAA"/>
    <property type="match status" value="1"/>
</dbReference>
<dbReference type="Pfam" id="PF00005">
    <property type="entry name" value="ABC_tran"/>
    <property type="match status" value="1"/>
</dbReference>